<dbReference type="GO" id="GO:0003677">
    <property type="term" value="F:DNA binding"/>
    <property type="evidence" value="ECO:0007669"/>
    <property type="project" value="InterPro"/>
</dbReference>
<feature type="domain" description="HTH cro/C1-type" evidence="1">
    <location>
        <begin position="25"/>
        <end position="79"/>
    </location>
</feature>
<dbReference type="HOGENOM" id="CLU_066192_40_2_6"/>
<protein>
    <submittedName>
        <fullName evidence="2">Fimbrial operon regulator</fullName>
    </submittedName>
</protein>
<dbReference type="EMBL" id="CP003488">
    <property type="protein sequence ID" value="AFH95027.1"/>
    <property type="molecule type" value="Genomic_DNA"/>
</dbReference>
<dbReference type="RefSeq" id="WP_004917882.1">
    <property type="nucleotide sequence ID" value="NC_017731.1"/>
</dbReference>
<dbReference type="SUPFAM" id="SSF47413">
    <property type="entry name" value="lambda repressor-like DNA-binding domains"/>
    <property type="match status" value="1"/>
</dbReference>
<dbReference type="SMART" id="SM00530">
    <property type="entry name" value="HTH_XRE"/>
    <property type="match status" value="1"/>
</dbReference>
<dbReference type="InterPro" id="IPR001387">
    <property type="entry name" value="Cro/C1-type_HTH"/>
</dbReference>
<dbReference type="Gene3D" id="1.10.260.40">
    <property type="entry name" value="lambda repressor-like DNA-binding domains"/>
    <property type="match status" value="1"/>
</dbReference>
<accession>A0A140NQT1</accession>
<proteinExistence type="predicted"/>
<dbReference type="OrthoDB" id="9803379at2"/>
<sequence>MHIEKFNYSSTNDGKSITKIVGASMKRARREKGLSGYEIAVKLNISQQQISRYERGINHISVDTLFNFILALDISYEILIQYILEEMKLSDIYILDINNASRNDFLVI</sequence>
<reference evidence="3" key="2">
    <citation type="submission" date="2012-04" db="EMBL/GenBank/DDBJ databases">
        <title>Complete genome sequence of Providencia stuartii clinical isolate MRSN 2154.</title>
        <authorList>
            <person name="Clifford R.J."/>
            <person name="Hang J."/>
            <person name="Riley M.C."/>
            <person name="Onmus-Leone F."/>
            <person name="Kuschner R.A."/>
            <person name="Lesho E.P."/>
            <person name="Waterman P.E."/>
        </authorList>
    </citation>
    <scope>NUCLEOTIDE SEQUENCE [LARGE SCALE GENOMIC DNA]</scope>
    <source>
        <strain evidence="3">MRSN 2154</strain>
    </source>
</reference>
<gene>
    <name evidence="2" type="ordered locus">S70_16060</name>
</gene>
<dbReference type="GeneID" id="93520154"/>
<dbReference type="CDD" id="cd00093">
    <property type="entry name" value="HTH_XRE"/>
    <property type="match status" value="1"/>
</dbReference>
<dbReference type="Proteomes" id="UP000005012">
    <property type="component" value="Chromosome"/>
</dbReference>
<evidence type="ECO:0000313" key="3">
    <source>
        <dbReference type="Proteomes" id="UP000005012"/>
    </source>
</evidence>
<dbReference type="InterPro" id="IPR010982">
    <property type="entry name" value="Lambda_DNA-bd_dom_sf"/>
</dbReference>
<reference evidence="2 3" key="1">
    <citation type="journal article" date="2012" name="J. Bacteriol.">
        <title>Complete Genome Sequence of Providencia stuartii Clinical Isolate MRSN 2154.</title>
        <authorList>
            <person name="Clifford R.J."/>
            <person name="Hang J."/>
            <person name="Riley M.C."/>
            <person name="Onmus-Leone F."/>
            <person name="Kuschner R.A."/>
            <person name="Lesho E.P."/>
            <person name="Waterman P.E."/>
        </authorList>
    </citation>
    <scope>NUCLEOTIDE SEQUENCE [LARGE SCALE GENOMIC DNA]</scope>
    <source>
        <strain evidence="2 3">MRSN 2154</strain>
    </source>
</reference>
<dbReference type="Pfam" id="PF01381">
    <property type="entry name" value="HTH_3"/>
    <property type="match status" value="1"/>
</dbReference>
<dbReference type="AlphaFoldDB" id="A0A140NQT1"/>
<organism evidence="2 3">
    <name type="scientific">Providencia stuartii (strain MRSN 2154)</name>
    <dbReference type="NCBI Taxonomy" id="1157951"/>
    <lineage>
        <taxon>Bacteria</taxon>
        <taxon>Pseudomonadati</taxon>
        <taxon>Pseudomonadota</taxon>
        <taxon>Gammaproteobacteria</taxon>
        <taxon>Enterobacterales</taxon>
        <taxon>Morganellaceae</taxon>
        <taxon>Providencia</taxon>
    </lineage>
</organism>
<name>A0A140NQT1_PROSM</name>
<dbReference type="KEGG" id="psi:S70_16060"/>
<evidence type="ECO:0000313" key="2">
    <source>
        <dbReference type="EMBL" id="AFH95027.1"/>
    </source>
</evidence>
<dbReference type="PROSITE" id="PS50943">
    <property type="entry name" value="HTH_CROC1"/>
    <property type="match status" value="1"/>
</dbReference>
<evidence type="ECO:0000259" key="1">
    <source>
        <dbReference type="PROSITE" id="PS50943"/>
    </source>
</evidence>